<organism evidence="8 9">
    <name type="scientific">Actinotalea fermentans</name>
    <dbReference type="NCBI Taxonomy" id="43671"/>
    <lineage>
        <taxon>Bacteria</taxon>
        <taxon>Bacillati</taxon>
        <taxon>Actinomycetota</taxon>
        <taxon>Actinomycetes</taxon>
        <taxon>Micrococcales</taxon>
        <taxon>Cellulomonadaceae</taxon>
        <taxon>Actinotalea</taxon>
    </lineage>
</organism>
<dbReference type="Proteomes" id="UP000321484">
    <property type="component" value="Unassembled WGS sequence"/>
</dbReference>
<feature type="transmembrane region" description="Helical" evidence="6">
    <location>
        <begin position="227"/>
        <end position="251"/>
    </location>
</feature>
<keyword evidence="2" id="KW-1003">Cell membrane</keyword>
<reference evidence="8 9" key="1">
    <citation type="submission" date="2019-07" db="EMBL/GenBank/DDBJ databases">
        <title>Whole genome shotgun sequence of Actinotalea fermentans NBRC 105374.</title>
        <authorList>
            <person name="Hosoyama A."/>
            <person name="Uohara A."/>
            <person name="Ohji S."/>
            <person name="Ichikawa N."/>
        </authorList>
    </citation>
    <scope>NUCLEOTIDE SEQUENCE [LARGE SCALE GENOMIC DNA]</scope>
    <source>
        <strain evidence="8 9">NBRC 105374</strain>
    </source>
</reference>
<evidence type="ECO:0000313" key="8">
    <source>
        <dbReference type="EMBL" id="GEN80555.1"/>
    </source>
</evidence>
<dbReference type="GO" id="GO:0022857">
    <property type="term" value="F:transmembrane transporter activity"/>
    <property type="evidence" value="ECO:0007669"/>
    <property type="project" value="InterPro"/>
</dbReference>
<dbReference type="CDD" id="cd06173">
    <property type="entry name" value="MFS_MefA_like"/>
    <property type="match status" value="1"/>
</dbReference>
<feature type="domain" description="Major facilitator superfamily (MFS) profile" evidence="7">
    <location>
        <begin position="226"/>
        <end position="414"/>
    </location>
</feature>
<feature type="transmembrane region" description="Helical" evidence="6">
    <location>
        <begin position="24"/>
        <end position="49"/>
    </location>
</feature>
<protein>
    <recommendedName>
        <fullName evidence="7">Major facilitator superfamily (MFS) profile domain-containing protein</fullName>
    </recommendedName>
</protein>
<feature type="transmembrane region" description="Helical" evidence="6">
    <location>
        <begin position="178"/>
        <end position="198"/>
    </location>
</feature>
<proteinExistence type="predicted"/>
<dbReference type="OrthoDB" id="3810421at2"/>
<feature type="transmembrane region" description="Helical" evidence="6">
    <location>
        <begin position="263"/>
        <end position="282"/>
    </location>
</feature>
<dbReference type="PROSITE" id="PS50850">
    <property type="entry name" value="MFS"/>
    <property type="match status" value="2"/>
</dbReference>
<dbReference type="EMBL" id="BJYK01000008">
    <property type="protein sequence ID" value="GEN80555.1"/>
    <property type="molecule type" value="Genomic_DNA"/>
</dbReference>
<feature type="transmembrane region" description="Helical" evidence="6">
    <location>
        <begin position="384"/>
        <end position="402"/>
    </location>
</feature>
<name>A0A511YZD7_9CELL</name>
<evidence type="ECO:0000256" key="2">
    <source>
        <dbReference type="ARBA" id="ARBA00022475"/>
    </source>
</evidence>
<dbReference type="InterPro" id="IPR011701">
    <property type="entry name" value="MFS"/>
</dbReference>
<dbReference type="InterPro" id="IPR036259">
    <property type="entry name" value="MFS_trans_sf"/>
</dbReference>
<dbReference type="PANTHER" id="PTHR23513">
    <property type="entry name" value="INTEGRAL MEMBRANE EFFLUX PROTEIN-RELATED"/>
    <property type="match status" value="1"/>
</dbReference>
<dbReference type="Pfam" id="PF07690">
    <property type="entry name" value="MFS_1"/>
    <property type="match status" value="1"/>
</dbReference>
<accession>A0A511YZD7</accession>
<feature type="transmembrane region" description="Helical" evidence="6">
    <location>
        <begin position="294"/>
        <end position="313"/>
    </location>
</feature>
<feature type="transmembrane region" description="Helical" evidence="6">
    <location>
        <begin position="55"/>
        <end position="75"/>
    </location>
</feature>
<keyword evidence="3 6" id="KW-0812">Transmembrane</keyword>
<feature type="transmembrane region" description="Helical" evidence="6">
    <location>
        <begin position="87"/>
        <end position="107"/>
    </location>
</feature>
<keyword evidence="5 6" id="KW-0472">Membrane</keyword>
<dbReference type="SUPFAM" id="SSF103473">
    <property type="entry name" value="MFS general substrate transporter"/>
    <property type="match status" value="1"/>
</dbReference>
<feature type="transmembrane region" description="Helical" evidence="6">
    <location>
        <begin position="149"/>
        <end position="172"/>
    </location>
</feature>
<dbReference type="InterPro" id="IPR020846">
    <property type="entry name" value="MFS_dom"/>
</dbReference>
<dbReference type="PANTHER" id="PTHR23513:SF18">
    <property type="entry name" value="INTEGRAL MEMBRANE PROTEIN"/>
    <property type="match status" value="1"/>
</dbReference>
<comment type="subcellular location">
    <subcellularLocation>
        <location evidence="1">Cell membrane</location>
        <topology evidence="1">Multi-pass membrane protein</topology>
    </subcellularLocation>
</comment>
<evidence type="ECO:0000313" key="9">
    <source>
        <dbReference type="Proteomes" id="UP000321484"/>
    </source>
</evidence>
<dbReference type="RefSeq" id="WP_034249098.1">
    <property type="nucleotide sequence ID" value="NZ_BJYK01000008.1"/>
</dbReference>
<evidence type="ECO:0000256" key="3">
    <source>
        <dbReference type="ARBA" id="ARBA00022692"/>
    </source>
</evidence>
<feature type="transmembrane region" description="Helical" evidence="6">
    <location>
        <begin position="113"/>
        <end position="137"/>
    </location>
</feature>
<keyword evidence="4 6" id="KW-1133">Transmembrane helix</keyword>
<evidence type="ECO:0000256" key="4">
    <source>
        <dbReference type="ARBA" id="ARBA00022989"/>
    </source>
</evidence>
<evidence type="ECO:0000256" key="6">
    <source>
        <dbReference type="SAM" id="Phobius"/>
    </source>
</evidence>
<dbReference type="AlphaFoldDB" id="A0A511YZD7"/>
<keyword evidence="9" id="KW-1185">Reference proteome</keyword>
<feature type="transmembrane region" description="Helical" evidence="6">
    <location>
        <begin position="352"/>
        <end position="378"/>
    </location>
</feature>
<gene>
    <name evidence="8" type="ORF">AFE02nite_22890</name>
</gene>
<evidence type="ECO:0000256" key="5">
    <source>
        <dbReference type="ARBA" id="ARBA00023136"/>
    </source>
</evidence>
<dbReference type="GO" id="GO:0005886">
    <property type="term" value="C:plasma membrane"/>
    <property type="evidence" value="ECO:0007669"/>
    <property type="project" value="UniProtKB-SubCell"/>
</dbReference>
<comment type="caution">
    <text evidence="8">The sequence shown here is derived from an EMBL/GenBank/DDBJ whole genome shotgun (WGS) entry which is preliminary data.</text>
</comment>
<evidence type="ECO:0000259" key="7">
    <source>
        <dbReference type="PROSITE" id="PS50850"/>
    </source>
</evidence>
<evidence type="ECO:0000256" key="1">
    <source>
        <dbReference type="ARBA" id="ARBA00004651"/>
    </source>
</evidence>
<dbReference type="Gene3D" id="1.20.1250.20">
    <property type="entry name" value="MFS general substrate transporter like domains"/>
    <property type="match status" value="1"/>
</dbReference>
<sequence length="414" mass="41506">MTDVVPAPSALAGALSAGARRRDLGLLLAGAAVSTVGGSLALLAVMVHLEPAGPGWIAAAWAGELVPVVLLAPVVGRIVDRVRNRELLLGAIALQAVALLLCGLLGVREGGELVIIGSLVLLGVGTAVANPVIAALLPRVSGEENATRAYGWYSMISQAGFLAGFAVAGVLVDATSERTALLIAAATSVVMAAAVAFIRTQRVPEPDAAHHGESVWLGFARIRADRMLLVGVSGLGVATLISVLVNVADVFYVLDDIGASASAYGLVTAFWPAAGVVGGWYAGRLFGDTVLSRWLAGTTVAVGLALVAAGSVVSIVAVGIGWVIGGAANTAQRVCLNALVRSRTDDAARGRVFSAVSGVLQAGNLVGLATGATVVALVGARASMLGAGAATVVVGLVMFWLIRRAPGVAASPTV</sequence>
<feature type="domain" description="Major facilitator superfamily (MFS) profile" evidence="7">
    <location>
        <begin position="1"/>
        <end position="203"/>
    </location>
</feature>